<feature type="signal peptide" evidence="1">
    <location>
        <begin position="1"/>
        <end position="18"/>
    </location>
</feature>
<dbReference type="CDD" id="cd14948">
    <property type="entry name" value="BACON"/>
    <property type="match status" value="1"/>
</dbReference>
<dbReference type="Proteomes" id="UP000717835">
    <property type="component" value="Unassembled WGS sequence"/>
</dbReference>
<proteinExistence type="predicted"/>
<comment type="caution">
    <text evidence="3">The sequence shown here is derived from an EMBL/GenBank/DDBJ whole genome shotgun (WGS) entry which is preliminary data.</text>
</comment>
<gene>
    <name evidence="3" type="ORF">K8W02_11895</name>
</gene>
<feature type="chain" id="PRO_5038037223" evidence="1">
    <location>
        <begin position="19"/>
        <end position="178"/>
    </location>
</feature>
<dbReference type="RefSeq" id="WP_022019711.1">
    <property type="nucleotide sequence ID" value="NZ_DYVX01000094.1"/>
</dbReference>
<reference evidence="3" key="2">
    <citation type="submission" date="2021-09" db="EMBL/GenBank/DDBJ databases">
        <authorList>
            <person name="Gilroy R."/>
        </authorList>
    </citation>
    <scope>NUCLEOTIDE SEQUENCE</scope>
    <source>
        <strain evidence="3">CHK55-1828</strain>
    </source>
</reference>
<dbReference type="InterPro" id="IPR013783">
    <property type="entry name" value="Ig-like_fold"/>
</dbReference>
<evidence type="ECO:0000256" key="1">
    <source>
        <dbReference type="SAM" id="SignalP"/>
    </source>
</evidence>
<protein>
    <submittedName>
        <fullName evidence="3">BACON domain-containing protein</fullName>
    </submittedName>
</protein>
<dbReference type="AlphaFoldDB" id="A0A921HZ27"/>
<evidence type="ECO:0000259" key="2">
    <source>
        <dbReference type="Pfam" id="PF13004"/>
    </source>
</evidence>
<sequence length="178" mass="19228">MNKWMFPILCWICGCLLAACSKDESGNKNLILAEGVATSQTVYADETSGVSEGIRFTASGNWTATVTDVTTKADATGVDWLVLSAYSGSAGKCTLTFTLTENLTGHDRQARIEIRCGDDVITITVEQKATTASGEIPSVSSVYLVARIDEVHKRVTAETGTESEDRNIYYHYCPIKVG</sequence>
<feature type="domain" description="BACON" evidence="2">
    <location>
        <begin position="74"/>
        <end position="128"/>
    </location>
</feature>
<organism evidence="3 4">
    <name type="scientific">Mediterranea massiliensis</name>
    <dbReference type="NCBI Taxonomy" id="1841865"/>
    <lineage>
        <taxon>Bacteria</taxon>
        <taxon>Pseudomonadati</taxon>
        <taxon>Bacteroidota</taxon>
        <taxon>Bacteroidia</taxon>
        <taxon>Bacteroidales</taxon>
        <taxon>Bacteroidaceae</taxon>
        <taxon>Mediterranea</taxon>
    </lineage>
</organism>
<dbReference type="Pfam" id="PF13004">
    <property type="entry name" value="BACON"/>
    <property type="match status" value="1"/>
</dbReference>
<dbReference type="InterPro" id="IPR024361">
    <property type="entry name" value="BACON"/>
</dbReference>
<dbReference type="EMBL" id="DYVX01000094">
    <property type="protein sequence ID" value="HJF93065.1"/>
    <property type="molecule type" value="Genomic_DNA"/>
</dbReference>
<evidence type="ECO:0000313" key="3">
    <source>
        <dbReference type="EMBL" id="HJF93065.1"/>
    </source>
</evidence>
<name>A0A921HZ27_9BACT</name>
<reference evidence="3" key="1">
    <citation type="journal article" date="2021" name="PeerJ">
        <title>Extensive microbial diversity within the chicken gut microbiome revealed by metagenomics and culture.</title>
        <authorList>
            <person name="Gilroy R."/>
            <person name="Ravi A."/>
            <person name="Getino M."/>
            <person name="Pursley I."/>
            <person name="Horton D.L."/>
            <person name="Alikhan N.F."/>
            <person name="Baker D."/>
            <person name="Gharbi K."/>
            <person name="Hall N."/>
            <person name="Watson M."/>
            <person name="Adriaenssens E.M."/>
            <person name="Foster-Nyarko E."/>
            <person name="Jarju S."/>
            <person name="Secka A."/>
            <person name="Antonio M."/>
            <person name="Oren A."/>
            <person name="Chaudhuri R.R."/>
            <person name="La Ragione R."/>
            <person name="Hildebrand F."/>
            <person name="Pallen M.J."/>
        </authorList>
    </citation>
    <scope>NUCLEOTIDE SEQUENCE</scope>
    <source>
        <strain evidence="3">CHK55-1828</strain>
    </source>
</reference>
<keyword evidence="1" id="KW-0732">Signal</keyword>
<evidence type="ECO:0000313" key="4">
    <source>
        <dbReference type="Proteomes" id="UP000717835"/>
    </source>
</evidence>
<dbReference type="Gene3D" id="2.60.40.10">
    <property type="entry name" value="Immunoglobulins"/>
    <property type="match status" value="1"/>
</dbReference>
<accession>A0A921HZ27</accession>
<dbReference type="PROSITE" id="PS51257">
    <property type="entry name" value="PROKAR_LIPOPROTEIN"/>
    <property type="match status" value="1"/>
</dbReference>